<evidence type="ECO:0000259" key="3">
    <source>
        <dbReference type="PROSITE" id="PS50110"/>
    </source>
</evidence>
<dbReference type="AlphaFoldDB" id="A0A1G2F1A7"/>
<dbReference type="SUPFAM" id="SSF52172">
    <property type="entry name" value="CheY-like"/>
    <property type="match status" value="1"/>
</dbReference>
<gene>
    <name evidence="4" type="ORF">A3H02_01480</name>
</gene>
<dbReference type="Gene3D" id="3.40.50.2300">
    <property type="match status" value="1"/>
</dbReference>
<feature type="modified residue" description="4-aspartylphosphate" evidence="2">
    <location>
        <position position="59"/>
    </location>
</feature>
<dbReference type="PANTHER" id="PTHR44591">
    <property type="entry name" value="STRESS RESPONSE REGULATOR PROTEIN 1"/>
    <property type="match status" value="1"/>
</dbReference>
<name>A0A1G2F1A7_9BACT</name>
<protein>
    <recommendedName>
        <fullName evidence="3">Response regulatory domain-containing protein</fullName>
    </recommendedName>
</protein>
<reference evidence="4 5" key="1">
    <citation type="journal article" date="2016" name="Nat. Commun.">
        <title>Thousands of microbial genomes shed light on interconnected biogeochemical processes in an aquifer system.</title>
        <authorList>
            <person name="Anantharaman K."/>
            <person name="Brown C.T."/>
            <person name="Hug L.A."/>
            <person name="Sharon I."/>
            <person name="Castelle C.J."/>
            <person name="Probst A.J."/>
            <person name="Thomas B.C."/>
            <person name="Singh A."/>
            <person name="Wilkins M.J."/>
            <person name="Karaoz U."/>
            <person name="Brodie E.L."/>
            <person name="Williams K.H."/>
            <person name="Hubbard S.S."/>
            <person name="Banfield J.F."/>
        </authorList>
    </citation>
    <scope>NUCLEOTIDE SEQUENCE [LARGE SCALE GENOMIC DNA]</scope>
</reference>
<evidence type="ECO:0000313" key="4">
    <source>
        <dbReference type="EMBL" id="OGZ31717.1"/>
    </source>
</evidence>
<dbReference type="Pfam" id="PF00072">
    <property type="entry name" value="Response_reg"/>
    <property type="match status" value="1"/>
</dbReference>
<dbReference type="EMBL" id="MHMS01000023">
    <property type="protein sequence ID" value="OGZ31717.1"/>
    <property type="molecule type" value="Genomic_DNA"/>
</dbReference>
<dbReference type="PANTHER" id="PTHR44591:SF3">
    <property type="entry name" value="RESPONSE REGULATORY DOMAIN-CONTAINING PROTEIN"/>
    <property type="match status" value="1"/>
</dbReference>
<evidence type="ECO:0000313" key="5">
    <source>
        <dbReference type="Proteomes" id="UP000176787"/>
    </source>
</evidence>
<dbReference type="PROSITE" id="PS50110">
    <property type="entry name" value="RESPONSE_REGULATORY"/>
    <property type="match status" value="1"/>
</dbReference>
<dbReference type="GO" id="GO:0000160">
    <property type="term" value="P:phosphorelay signal transduction system"/>
    <property type="evidence" value="ECO:0007669"/>
    <property type="project" value="InterPro"/>
</dbReference>
<dbReference type="InterPro" id="IPR001789">
    <property type="entry name" value="Sig_transdc_resp-reg_receiver"/>
</dbReference>
<evidence type="ECO:0000256" key="2">
    <source>
        <dbReference type="PROSITE-ProRule" id="PRU00169"/>
    </source>
</evidence>
<comment type="caution">
    <text evidence="4">The sequence shown here is derived from an EMBL/GenBank/DDBJ whole genome shotgun (WGS) entry which is preliminary data.</text>
</comment>
<accession>A0A1G2F1A7</accession>
<feature type="domain" description="Response regulatory" evidence="3">
    <location>
        <begin position="11"/>
        <end position="126"/>
    </location>
</feature>
<dbReference type="InterPro" id="IPR050595">
    <property type="entry name" value="Bact_response_regulator"/>
</dbReference>
<keyword evidence="1 2" id="KW-0597">Phosphoprotein</keyword>
<sequence length="129" mass="14575">MDKITNQNKKNIVIIEDDPELQKSLFAALSVDFNVFQAHEGEGGLRAVFDLKPDLIVLDLILPKKSGFEVLEEIKGKQEFKEIPVIVLSNLEGRAEINRVMALGAKAYLIKAYYDLAEVVKIIKKEFDK</sequence>
<proteinExistence type="predicted"/>
<dbReference type="Proteomes" id="UP000176787">
    <property type="component" value="Unassembled WGS sequence"/>
</dbReference>
<organism evidence="4 5">
    <name type="scientific">Candidatus Niyogibacteria bacterium RIFCSPLOWO2_12_FULL_41_13</name>
    <dbReference type="NCBI Taxonomy" id="1801726"/>
    <lineage>
        <taxon>Bacteria</taxon>
        <taxon>Candidatus Niyogiibacteriota</taxon>
    </lineage>
</organism>
<evidence type="ECO:0000256" key="1">
    <source>
        <dbReference type="ARBA" id="ARBA00022553"/>
    </source>
</evidence>
<dbReference type="SMART" id="SM00448">
    <property type="entry name" value="REC"/>
    <property type="match status" value="1"/>
</dbReference>
<dbReference type="STRING" id="1801726.A3H02_01480"/>
<dbReference type="InterPro" id="IPR011006">
    <property type="entry name" value="CheY-like_superfamily"/>
</dbReference>